<dbReference type="PANTHER" id="PTHR11579">
    <property type="entry name" value="PROTEIN-L-ISOASPARTATE O-METHYLTRANSFERASE"/>
    <property type="match status" value="1"/>
</dbReference>
<protein>
    <recommendedName>
        <fullName evidence="3">protein-L-isoaspartate(D-aspartate) O-methyltransferase</fullName>
        <ecNumber evidence="3">2.1.1.77</ecNumber>
    </recommendedName>
</protein>
<accession>S6BEG5</accession>
<keyword evidence="6 9" id="KW-0808">Transferase</keyword>
<evidence type="ECO:0000256" key="8">
    <source>
        <dbReference type="SAM" id="MobiDB-lite"/>
    </source>
</evidence>
<dbReference type="Pfam" id="PF01135">
    <property type="entry name" value="PCMT"/>
    <property type="match status" value="1"/>
</dbReference>
<feature type="region of interest" description="Disordered" evidence="8">
    <location>
        <begin position="276"/>
        <end position="295"/>
    </location>
</feature>
<reference evidence="9" key="1">
    <citation type="submission" date="2013-07" db="EMBL/GenBank/DDBJ databases">
        <title>Functional and evolutionary insights for the origin and mechanisms of complete desiccation tolerance from genome of the sleeping chironomid Polypedilum vanderplanki.</title>
        <authorList>
            <person name="Gusev O."/>
            <person name="Suetsugu Y."/>
            <person name="Cornette R."/>
            <person name="Kawashima T."/>
            <person name="Logacheva M."/>
            <person name="Kondrashev A."/>
            <person name="Penin A."/>
            <person name="Hatanaka R."/>
            <person name="Kikuta S."/>
            <person name="Shimura S."/>
            <person name="Katayose Y."/>
            <person name="Matsumoto T."/>
            <person name="Shagimardanova E."/>
            <person name="Alexeev D."/>
            <person name="Govorun V."/>
            <person name="Wisecaver J."/>
            <person name="Mikheyev A."/>
            <person name="Koyanagi R."/>
            <person name="Nishiyama T."/>
            <person name="Shigenobu S."/>
            <person name="Shibata T.F."/>
            <person name="Hasebe M."/>
            <person name="Okuda T."/>
            <person name="Satoh N."/>
            <person name="Kikawada T."/>
        </authorList>
    </citation>
    <scope>NUCLEOTIDE SEQUENCE</scope>
</reference>
<proteinExistence type="evidence at transcript level"/>
<evidence type="ECO:0000256" key="6">
    <source>
        <dbReference type="ARBA" id="ARBA00022679"/>
    </source>
</evidence>
<dbReference type="Gene3D" id="3.40.50.150">
    <property type="entry name" value="Vaccinia Virus protein VP39"/>
    <property type="match status" value="1"/>
</dbReference>
<dbReference type="SUPFAM" id="SSF53335">
    <property type="entry name" value="S-adenosyl-L-methionine-dependent methyltransferases"/>
    <property type="match status" value="1"/>
</dbReference>
<dbReference type="EC" id="2.1.1.77" evidence="3"/>
<organism evidence="9">
    <name type="scientific">Polypedilum vanderplanki</name>
    <name type="common">Sleeping chironomid midge</name>
    <dbReference type="NCBI Taxonomy" id="319348"/>
    <lineage>
        <taxon>Eukaryota</taxon>
        <taxon>Metazoa</taxon>
        <taxon>Ecdysozoa</taxon>
        <taxon>Arthropoda</taxon>
        <taxon>Hexapoda</taxon>
        <taxon>Insecta</taxon>
        <taxon>Pterygota</taxon>
        <taxon>Neoptera</taxon>
        <taxon>Endopterygota</taxon>
        <taxon>Diptera</taxon>
        <taxon>Nematocera</taxon>
        <taxon>Chironomoidea</taxon>
        <taxon>Chironomidae</taxon>
        <taxon>Chironominae</taxon>
        <taxon>Polypedilum</taxon>
        <taxon>Polypedilum</taxon>
    </lineage>
</organism>
<evidence type="ECO:0000256" key="7">
    <source>
        <dbReference type="ARBA" id="ARBA00022691"/>
    </source>
</evidence>
<evidence type="ECO:0000256" key="1">
    <source>
        <dbReference type="ARBA" id="ARBA00004496"/>
    </source>
</evidence>
<gene>
    <name evidence="9" type="primary">PvPimt6</name>
</gene>
<evidence type="ECO:0000256" key="3">
    <source>
        <dbReference type="ARBA" id="ARBA00011890"/>
    </source>
</evidence>
<comment type="subcellular location">
    <subcellularLocation>
        <location evidence="1">Cytoplasm</location>
    </subcellularLocation>
</comment>
<keyword evidence="5 9" id="KW-0489">Methyltransferase</keyword>
<evidence type="ECO:0000313" key="9">
    <source>
        <dbReference type="EMBL" id="BAN67556.1"/>
    </source>
</evidence>
<dbReference type="GO" id="GO:0032259">
    <property type="term" value="P:methylation"/>
    <property type="evidence" value="ECO:0007669"/>
    <property type="project" value="UniProtKB-KW"/>
</dbReference>
<dbReference type="EMBL" id="AB842099">
    <property type="protein sequence ID" value="BAN67556.1"/>
    <property type="molecule type" value="mRNA"/>
</dbReference>
<feature type="region of interest" description="Disordered" evidence="8">
    <location>
        <begin position="300"/>
        <end position="325"/>
    </location>
</feature>
<comment type="similarity">
    <text evidence="2">Belongs to the methyltransferase superfamily. L-isoaspartyl/D-aspartyl protein methyltransferase family.</text>
</comment>
<dbReference type="InterPro" id="IPR029063">
    <property type="entry name" value="SAM-dependent_MTases_sf"/>
</dbReference>
<feature type="compositionally biased region" description="Polar residues" evidence="8">
    <location>
        <begin position="234"/>
        <end position="261"/>
    </location>
</feature>
<keyword evidence="4" id="KW-0963">Cytoplasm</keyword>
<name>S6BEG5_POLVA</name>
<feature type="compositionally biased region" description="Polar residues" evidence="8">
    <location>
        <begin position="310"/>
        <end position="325"/>
    </location>
</feature>
<evidence type="ECO:0000256" key="4">
    <source>
        <dbReference type="ARBA" id="ARBA00022490"/>
    </source>
</evidence>
<dbReference type="AlphaFoldDB" id="S6BEG5"/>
<feature type="compositionally biased region" description="Polar residues" evidence="8">
    <location>
        <begin position="283"/>
        <end position="295"/>
    </location>
</feature>
<sequence length="325" mass="35709">MSLQIQANTNDGLIKKLQDCGVIKHKIVANVMKETDRKYYSNLLIPYIDRPEMIDLSAYLAAPHMHAYALEKLVDFIKADSKILDIGSGSGYMAACFARLIQARAVESLKESTGYVIGVEPHQKLVETSIGNITADNPKLIESGLIKIFEGDGRKGIQEFGPFDVIHVGAAIPEVIIELLMLLNLNGRMLCPVGDTEGVQQMIQCDKNSAGEIIKKVLTNVVFDPLIDPLDISPSTISTDGNISDTTDESSQTKVTSSGLDESQIDIDEEENTLRDTNENLNKENIANEKSQPYLNLSDQVTQREEDESIASTISLKSFQMESDG</sequence>
<keyword evidence="7" id="KW-0949">S-adenosyl-L-methionine</keyword>
<dbReference type="CDD" id="cd02440">
    <property type="entry name" value="AdoMet_MTases"/>
    <property type="match status" value="1"/>
</dbReference>
<dbReference type="PANTHER" id="PTHR11579:SF0">
    <property type="entry name" value="PROTEIN-L-ISOASPARTATE(D-ASPARTATE) O-METHYLTRANSFERASE"/>
    <property type="match status" value="1"/>
</dbReference>
<dbReference type="GO" id="GO:0005737">
    <property type="term" value="C:cytoplasm"/>
    <property type="evidence" value="ECO:0007669"/>
    <property type="project" value="UniProtKB-SubCell"/>
</dbReference>
<dbReference type="InterPro" id="IPR000682">
    <property type="entry name" value="PCMT"/>
</dbReference>
<evidence type="ECO:0000256" key="5">
    <source>
        <dbReference type="ARBA" id="ARBA00022603"/>
    </source>
</evidence>
<evidence type="ECO:0000256" key="2">
    <source>
        <dbReference type="ARBA" id="ARBA00005369"/>
    </source>
</evidence>
<feature type="region of interest" description="Disordered" evidence="8">
    <location>
        <begin position="234"/>
        <end position="262"/>
    </location>
</feature>
<dbReference type="GO" id="GO:0004719">
    <property type="term" value="F:protein-L-isoaspartate (D-aspartate) O-methyltransferase activity"/>
    <property type="evidence" value="ECO:0007669"/>
    <property type="project" value="UniProtKB-EC"/>
</dbReference>